<evidence type="ECO:0000256" key="3">
    <source>
        <dbReference type="ARBA" id="ARBA00022475"/>
    </source>
</evidence>
<keyword evidence="3" id="KW-1003">Cell membrane</keyword>
<keyword evidence="8" id="KW-0325">Glycoprotein</keyword>
<sequence>MKATFAALLAVLLCVERASSLTCFHCDSKESNWNCLNMKKCSETDNYCITKYIGGGVGENHKQSISKGCSPNCPQAGVDLGIMAFSMKCCNTHLCNVSGAMGVKSSFTVLAVGTLASLLYIFGAKL</sequence>
<dbReference type="GO" id="GO:0005886">
    <property type="term" value="C:plasma membrane"/>
    <property type="evidence" value="ECO:0007669"/>
    <property type="project" value="UniProtKB-SubCell"/>
</dbReference>
<proteinExistence type="evidence at transcript level"/>
<feature type="signal peptide" evidence="9">
    <location>
        <begin position="1"/>
        <end position="20"/>
    </location>
</feature>
<dbReference type="PANTHER" id="PTHR16983:SF30">
    <property type="entry name" value="LYMPHOCYTE ANTIGEN 6 COMPLEX, LOCUS E-RELATED"/>
    <property type="match status" value="1"/>
</dbReference>
<organism evidence="11">
    <name type="scientific">Eublepharis macularius</name>
    <name type="common">Leopard gecko</name>
    <name type="synonym">Cyrtodactylus macularius</name>
    <dbReference type="NCBI Taxonomy" id="481883"/>
    <lineage>
        <taxon>Eukaryota</taxon>
        <taxon>Metazoa</taxon>
        <taxon>Chordata</taxon>
        <taxon>Craniata</taxon>
        <taxon>Vertebrata</taxon>
        <taxon>Euteleostomi</taxon>
        <taxon>Lepidosauria</taxon>
        <taxon>Squamata</taxon>
        <taxon>Bifurcata</taxon>
        <taxon>Gekkota</taxon>
        <taxon>Eublepharidae</taxon>
        <taxon>Eublepharinae</taxon>
        <taxon>Eublepharis</taxon>
    </lineage>
</organism>
<evidence type="ECO:0000256" key="4">
    <source>
        <dbReference type="ARBA" id="ARBA00022525"/>
    </source>
</evidence>
<dbReference type="CDD" id="cd23543">
    <property type="entry name" value="TFP_LU_ECD_Ly6E"/>
    <property type="match status" value="1"/>
</dbReference>
<evidence type="ECO:0000259" key="10">
    <source>
        <dbReference type="SMART" id="SM00134"/>
    </source>
</evidence>
<dbReference type="SMART" id="SM00134">
    <property type="entry name" value="LU"/>
    <property type="match status" value="1"/>
</dbReference>
<evidence type="ECO:0000256" key="7">
    <source>
        <dbReference type="ARBA" id="ARBA00023157"/>
    </source>
</evidence>
<keyword evidence="4" id="KW-0964">Secreted</keyword>
<keyword evidence="5 9" id="KW-0732">Signal</keyword>
<dbReference type="SUPFAM" id="SSF57302">
    <property type="entry name" value="Snake toxin-like"/>
    <property type="match status" value="1"/>
</dbReference>
<dbReference type="GO" id="GO:0030550">
    <property type="term" value="F:acetylcholine receptor inhibitor activity"/>
    <property type="evidence" value="ECO:0007669"/>
    <property type="project" value="TreeGrafter"/>
</dbReference>
<evidence type="ECO:0000256" key="9">
    <source>
        <dbReference type="SAM" id="SignalP"/>
    </source>
</evidence>
<reference evidence="11" key="1">
    <citation type="journal article" date="2014" name="Toxicon">
        <title>Testing the Toxicofera: comparative transcriptomics casts doubt on the single, early evolution of the reptile venom system.</title>
        <authorList>
            <person name="Hargreaves A.D."/>
            <person name="Swain M.T."/>
            <person name="Logan D.W."/>
            <person name="Mulley J.F."/>
        </authorList>
    </citation>
    <scope>NUCLEOTIDE SEQUENCE</scope>
    <source>
        <tissue evidence="11">Skin</tissue>
    </source>
</reference>
<dbReference type="Gene3D" id="2.10.60.10">
    <property type="entry name" value="CD59"/>
    <property type="match status" value="1"/>
</dbReference>
<keyword evidence="6" id="KW-0472">Membrane</keyword>
<accession>A0A098LY58</accession>
<dbReference type="GO" id="GO:0005576">
    <property type="term" value="C:extracellular region"/>
    <property type="evidence" value="ECO:0007669"/>
    <property type="project" value="UniProtKB-SubCell"/>
</dbReference>
<dbReference type="EMBL" id="GBHZ01000003">
    <property type="protein sequence ID" value="JAC94896.1"/>
    <property type="molecule type" value="mRNA"/>
</dbReference>
<evidence type="ECO:0000256" key="1">
    <source>
        <dbReference type="ARBA" id="ARBA00004236"/>
    </source>
</evidence>
<feature type="domain" description="UPAR/Ly6" evidence="10">
    <location>
        <begin position="21"/>
        <end position="110"/>
    </location>
</feature>
<dbReference type="FunFam" id="2.10.60.10:FF:000003">
    <property type="entry name" value="lymphocyte antigen 6E isoform X1"/>
    <property type="match status" value="1"/>
</dbReference>
<evidence type="ECO:0000256" key="5">
    <source>
        <dbReference type="ARBA" id="ARBA00022729"/>
    </source>
</evidence>
<evidence type="ECO:0000313" key="11">
    <source>
        <dbReference type="EMBL" id="JAC94896.1"/>
    </source>
</evidence>
<protein>
    <submittedName>
        <fullName evidence="11">Lymphocyte antigen 6E-like protein</fullName>
    </submittedName>
</protein>
<name>A0A098LY58_EUBMA</name>
<dbReference type="AlphaFoldDB" id="A0A098LY58"/>
<comment type="subcellular location">
    <subcellularLocation>
        <location evidence="1">Cell membrane</location>
    </subcellularLocation>
    <subcellularLocation>
        <location evidence="2">Secreted</location>
    </subcellularLocation>
</comment>
<dbReference type="InterPro" id="IPR051110">
    <property type="entry name" value="Ly-6/neurotoxin-like_GPI-ap"/>
</dbReference>
<evidence type="ECO:0000256" key="6">
    <source>
        <dbReference type="ARBA" id="ARBA00023136"/>
    </source>
</evidence>
<evidence type="ECO:0000256" key="2">
    <source>
        <dbReference type="ARBA" id="ARBA00004613"/>
    </source>
</evidence>
<keyword evidence="7" id="KW-1015">Disulfide bond</keyword>
<evidence type="ECO:0000256" key="8">
    <source>
        <dbReference type="ARBA" id="ARBA00023180"/>
    </source>
</evidence>
<dbReference type="InterPro" id="IPR035076">
    <property type="entry name" value="Toxin/TOLIP"/>
</dbReference>
<dbReference type="InterPro" id="IPR016054">
    <property type="entry name" value="LY6_UPA_recep-like"/>
</dbReference>
<feature type="chain" id="PRO_5001945482" evidence="9">
    <location>
        <begin position="21"/>
        <end position="126"/>
    </location>
</feature>
<dbReference type="InterPro" id="IPR045860">
    <property type="entry name" value="Snake_toxin-like_sf"/>
</dbReference>
<dbReference type="PANTHER" id="PTHR16983">
    <property type="entry name" value="UPAR/LY6 DOMAIN-CONTAINING PROTEIN"/>
    <property type="match status" value="1"/>
</dbReference>
<dbReference type="Pfam" id="PF00087">
    <property type="entry name" value="Toxin_TOLIP"/>
    <property type="match status" value="1"/>
</dbReference>